<accession>A0A915J3D1</accession>
<organism evidence="1 2">
    <name type="scientific">Romanomermis culicivorax</name>
    <name type="common">Nematode worm</name>
    <dbReference type="NCBI Taxonomy" id="13658"/>
    <lineage>
        <taxon>Eukaryota</taxon>
        <taxon>Metazoa</taxon>
        <taxon>Ecdysozoa</taxon>
        <taxon>Nematoda</taxon>
        <taxon>Enoplea</taxon>
        <taxon>Dorylaimia</taxon>
        <taxon>Mermithida</taxon>
        <taxon>Mermithoidea</taxon>
        <taxon>Mermithidae</taxon>
        <taxon>Romanomermis</taxon>
    </lineage>
</organism>
<name>A0A915J3D1_ROMCU</name>
<dbReference type="AlphaFoldDB" id="A0A915J3D1"/>
<sequence>MALKTTKDFGRFSGSVVASSVTSWNRLGRRVDFGGEDVVIPFIVDEAIVEDQTRNPSQIRSFGIKYGDLNFSLEDQMIGSGTDRRQLETFSLKIHFRSEKIIRNLWKTTNGNLQPNRTERKFPFRSVTLCRLHPVPFRSRSVLN</sequence>
<protein>
    <submittedName>
        <fullName evidence="2">Uncharacterized protein</fullName>
    </submittedName>
</protein>
<evidence type="ECO:0000313" key="2">
    <source>
        <dbReference type="WBParaSite" id="nRc.2.0.1.t20634-RA"/>
    </source>
</evidence>
<keyword evidence="1" id="KW-1185">Reference proteome</keyword>
<dbReference type="WBParaSite" id="nRc.2.0.1.t20634-RA">
    <property type="protein sequence ID" value="nRc.2.0.1.t20634-RA"/>
    <property type="gene ID" value="nRc.2.0.1.g20634"/>
</dbReference>
<reference evidence="2" key="1">
    <citation type="submission" date="2022-11" db="UniProtKB">
        <authorList>
            <consortium name="WormBaseParasite"/>
        </authorList>
    </citation>
    <scope>IDENTIFICATION</scope>
</reference>
<evidence type="ECO:0000313" key="1">
    <source>
        <dbReference type="Proteomes" id="UP000887565"/>
    </source>
</evidence>
<dbReference type="Proteomes" id="UP000887565">
    <property type="component" value="Unplaced"/>
</dbReference>
<proteinExistence type="predicted"/>